<protein>
    <submittedName>
        <fullName evidence="2">Uncharacterized protein</fullName>
    </submittedName>
</protein>
<evidence type="ECO:0000313" key="2">
    <source>
        <dbReference type="EMBL" id="KXS09276.1"/>
    </source>
</evidence>
<evidence type="ECO:0000256" key="1">
    <source>
        <dbReference type="SAM" id="MobiDB-lite"/>
    </source>
</evidence>
<gene>
    <name evidence="2" type="ORF">M427DRAFT_39202</name>
</gene>
<reference evidence="2 3" key="1">
    <citation type="journal article" date="2015" name="Genome Biol. Evol.">
        <title>Phylogenomic analyses indicate that early fungi evolved digesting cell walls of algal ancestors of land plants.</title>
        <authorList>
            <person name="Chang Y."/>
            <person name="Wang S."/>
            <person name="Sekimoto S."/>
            <person name="Aerts A.L."/>
            <person name="Choi C."/>
            <person name="Clum A."/>
            <person name="LaButti K.M."/>
            <person name="Lindquist E.A."/>
            <person name="Yee Ngan C."/>
            <person name="Ohm R.A."/>
            <person name="Salamov A.A."/>
            <person name="Grigoriev I.V."/>
            <person name="Spatafora J.W."/>
            <person name="Berbee M.L."/>
        </authorList>
    </citation>
    <scope>NUCLEOTIDE SEQUENCE [LARGE SCALE GENOMIC DNA]</scope>
    <source>
        <strain evidence="2 3">JEL478</strain>
    </source>
</reference>
<dbReference type="InterPro" id="IPR027417">
    <property type="entry name" value="P-loop_NTPase"/>
</dbReference>
<dbReference type="AlphaFoldDB" id="A0A138ZXR5"/>
<accession>A0A138ZXR5</accession>
<keyword evidence="3" id="KW-1185">Reference proteome</keyword>
<proteinExistence type="predicted"/>
<dbReference type="Proteomes" id="UP000070544">
    <property type="component" value="Unassembled WGS sequence"/>
</dbReference>
<dbReference type="Gene3D" id="3.40.50.300">
    <property type="entry name" value="P-loop containing nucleotide triphosphate hydrolases"/>
    <property type="match status" value="1"/>
</dbReference>
<organism evidence="2 3">
    <name type="scientific">Gonapodya prolifera (strain JEL478)</name>
    <name type="common">Monoblepharis prolifera</name>
    <dbReference type="NCBI Taxonomy" id="1344416"/>
    <lineage>
        <taxon>Eukaryota</taxon>
        <taxon>Fungi</taxon>
        <taxon>Fungi incertae sedis</taxon>
        <taxon>Chytridiomycota</taxon>
        <taxon>Chytridiomycota incertae sedis</taxon>
        <taxon>Monoblepharidomycetes</taxon>
        <taxon>Monoblepharidales</taxon>
        <taxon>Gonapodyaceae</taxon>
        <taxon>Gonapodya</taxon>
    </lineage>
</organism>
<feature type="region of interest" description="Disordered" evidence="1">
    <location>
        <begin position="164"/>
        <end position="200"/>
    </location>
</feature>
<evidence type="ECO:0000313" key="3">
    <source>
        <dbReference type="Proteomes" id="UP000070544"/>
    </source>
</evidence>
<dbReference type="EMBL" id="KQ965873">
    <property type="protein sequence ID" value="KXS09276.1"/>
    <property type="molecule type" value="Genomic_DNA"/>
</dbReference>
<sequence>MRKNIRDAVKADPEVFKVQLKPIVAVCGPLRSATSLMQNALATRPVTMTMRSSLIASAVASGAPLYPVDENDAEKLTKKLFTDRLDSLKWVLGEDNLERADAAHPMLIDPEEAQEDGPILLPTGGIFSFSTEYTGFRYIDGTLDKTATNNKSFTITERLREKPLLHSPHLSPPRRLLRARLSPTRADARRGSLRQPPAHRNLPSAVRLHGVWMAVFTKPESPLDDLRPIGNSWIGVGELLPDAATDPALQERSAKTDAGRRRGRVWAAVTDEWGKALKAYLLLNADVRKRQKEMGLLVVGFVKGLWADGR</sequence>
<name>A0A138ZXR5_GONPJ</name>